<dbReference type="EMBL" id="GBRH01277625">
    <property type="protein sequence ID" value="JAD20270.1"/>
    <property type="molecule type" value="Transcribed_RNA"/>
</dbReference>
<dbReference type="AlphaFoldDB" id="A0A0A8Y4C1"/>
<reference evidence="1" key="1">
    <citation type="submission" date="2014-09" db="EMBL/GenBank/DDBJ databases">
        <authorList>
            <person name="Magalhaes I.L.F."/>
            <person name="Oliveira U."/>
            <person name="Santos F.R."/>
            <person name="Vidigal T.H.D.A."/>
            <person name="Brescovit A.D."/>
            <person name="Santos A.J."/>
        </authorList>
    </citation>
    <scope>NUCLEOTIDE SEQUENCE</scope>
    <source>
        <tissue evidence="1">Shoot tissue taken approximately 20 cm above the soil surface</tissue>
    </source>
</reference>
<sequence>MDSSQNRCRYWWRVRCRCWCPRPSHVSSRQIGQCEGFPLHLYTFSLHAASLHAMPICGAGPTTTPMASPKSSAFPQWSRSCQPYTPWCRLNQSNITSGVQQQRSLAPRRTSKSSFDEATEALLPGRIASQHHRFQQRPKSLVFRSMESRV</sequence>
<accession>A0A0A8Y4C1</accession>
<proteinExistence type="predicted"/>
<name>A0A0A8Y4C1_ARUDO</name>
<evidence type="ECO:0000313" key="1">
    <source>
        <dbReference type="EMBL" id="JAD20270.1"/>
    </source>
</evidence>
<reference evidence="1" key="2">
    <citation type="journal article" date="2015" name="Data Brief">
        <title>Shoot transcriptome of the giant reed, Arundo donax.</title>
        <authorList>
            <person name="Barrero R.A."/>
            <person name="Guerrero F.D."/>
            <person name="Moolhuijzen P."/>
            <person name="Goolsby J.A."/>
            <person name="Tidwell J."/>
            <person name="Bellgard S.E."/>
            <person name="Bellgard M.I."/>
        </authorList>
    </citation>
    <scope>NUCLEOTIDE SEQUENCE</scope>
    <source>
        <tissue evidence="1">Shoot tissue taken approximately 20 cm above the soil surface</tissue>
    </source>
</reference>
<protein>
    <submittedName>
        <fullName evidence="1">Uncharacterized protein</fullName>
    </submittedName>
</protein>
<organism evidence="1">
    <name type="scientific">Arundo donax</name>
    <name type="common">Giant reed</name>
    <name type="synonym">Donax arundinaceus</name>
    <dbReference type="NCBI Taxonomy" id="35708"/>
    <lineage>
        <taxon>Eukaryota</taxon>
        <taxon>Viridiplantae</taxon>
        <taxon>Streptophyta</taxon>
        <taxon>Embryophyta</taxon>
        <taxon>Tracheophyta</taxon>
        <taxon>Spermatophyta</taxon>
        <taxon>Magnoliopsida</taxon>
        <taxon>Liliopsida</taxon>
        <taxon>Poales</taxon>
        <taxon>Poaceae</taxon>
        <taxon>PACMAD clade</taxon>
        <taxon>Arundinoideae</taxon>
        <taxon>Arundineae</taxon>
        <taxon>Arundo</taxon>
    </lineage>
</organism>